<dbReference type="HOGENOM" id="CLU_069375_0_0_6"/>
<dbReference type="eggNOG" id="COG3719">
    <property type="taxonomic scope" value="Bacteria"/>
</dbReference>
<evidence type="ECO:0000313" key="5">
    <source>
        <dbReference type="Proteomes" id="UP000066995"/>
    </source>
</evidence>
<dbReference type="InterPro" id="IPR036430">
    <property type="entry name" value="RNase_T2-like_sf"/>
</dbReference>
<dbReference type="Pfam" id="PF00445">
    <property type="entry name" value="Ribonuclease_T2"/>
    <property type="match status" value="1"/>
</dbReference>
<feature type="transmembrane region" description="Helical" evidence="3">
    <location>
        <begin position="23"/>
        <end position="41"/>
    </location>
</feature>
<dbReference type="InterPro" id="IPR001568">
    <property type="entry name" value="RNase_T2-like"/>
</dbReference>
<dbReference type="KEGG" id="mvi:X808_6470"/>
<keyword evidence="3" id="KW-1133">Transmembrane helix</keyword>
<dbReference type="SUPFAM" id="SSF55895">
    <property type="entry name" value="Ribonuclease Rh-like"/>
    <property type="match status" value="1"/>
</dbReference>
<protein>
    <submittedName>
        <fullName evidence="4">Ribonuclease</fullName>
    </submittedName>
</protein>
<name>W0QBF4_9PAST</name>
<dbReference type="PANTHER" id="PTHR11240">
    <property type="entry name" value="RIBONUCLEASE T2"/>
    <property type="match status" value="1"/>
</dbReference>
<proteinExistence type="inferred from homology"/>
<dbReference type="GO" id="GO:0003723">
    <property type="term" value="F:RNA binding"/>
    <property type="evidence" value="ECO:0007669"/>
    <property type="project" value="InterPro"/>
</dbReference>
<dbReference type="GO" id="GO:0033897">
    <property type="term" value="F:ribonuclease T2 activity"/>
    <property type="evidence" value="ECO:0007669"/>
    <property type="project" value="InterPro"/>
</dbReference>
<dbReference type="GO" id="GO:0006401">
    <property type="term" value="P:RNA catabolic process"/>
    <property type="evidence" value="ECO:0007669"/>
    <property type="project" value="TreeGrafter"/>
</dbReference>
<keyword evidence="3" id="KW-0812">Transmembrane</keyword>
<dbReference type="STRING" id="1433287.X808_6470"/>
<evidence type="ECO:0000256" key="1">
    <source>
        <dbReference type="ARBA" id="ARBA00007469"/>
    </source>
</evidence>
<dbReference type="PANTHER" id="PTHR11240:SF22">
    <property type="entry name" value="RIBONUCLEASE T2"/>
    <property type="match status" value="1"/>
</dbReference>
<dbReference type="AlphaFoldDB" id="W0QBF4"/>
<dbReference type="PROSITE" id="PS00531">
    <property type="entry name" value="RNASE_T2_2"/>
    <property type="match status" value="1"/>
</dbReference>
<dbReference type="PROSITE" id="PS00530">
    <property type="entry name" value="RNASE_T2_1"/>
    <property type="match status" value="1"/>
</dbReference>
<dbReference type="EMBL" id="CP006943">
    <property type="protein sequence ID" value="AHG75170.1"/>
    <property type="molecule type" value="Genomic_DNA"/>
</dbReference>
<dbReference type="InterPro" id="IPR018188">
    <property type="entry name" value="RNase_T2_His_AS_1"/>
</dbReference>
<keyword evidence="5" id="KW-1185">Reference proteome</keyword>
<accession>W0QBF4</accession>
<comment type="similarity">
    <text evidence="1 2">Belongs to the RNase T2 family.</text>
</comment>
<dbReference type="PATRIC" id="fig|1433287.3.peg.644"/>
<reference evidence="4 5" key="1">
    <citation type="submission" date="2013-12" db="EMBL/GenBank/DDBJ databases">
        <title>Annotation of the Mannheimia varigena USDA-ARS-USMARC-1296 complete genome.</title>
        <authorList>
            <person name="Harhay G.P."/>
            <person name="Clawson M.L."/>
            <person name="Murray R.W."/>
            <person name="Lubbers B.V."/>
            <person name="Heaton M.P."/>
            <person name="Chitko-Mckown C.G."/>
            <person name="Harhay D.M."/>
            <person name="Smith T.P.L."/>
        </authorList>
    </citation>
    <scope>NUCLEOTIDE SEQUENCE [LARGE SCALE GENOMIC DNA]</scope>
    <source>
        <strain evidence="4 5">USDA-ARS-USMARC-1296</strain>
    </source>
</reference>
<organism evidence="4 5">
    <name type="scientific">Mannheimia varigena USDA-ARS-USMARC-1296</name>
    <dbReference type="NCBI Taxonomy" id="1433287"/>
    <lineage>
        <taxon>Bacteria</taxon>
        <taxon>Pseudomonadati</taxon>
        <taxon>Pseudomonadota</taxon>
        <taxon>Gammaproteobacteria</taxon>
        <taxon>Pasteurellales</taxon>
        <taxon>Pasteurellaceae</taxon>
        <taxon>Mannheimia</taxon>
    </lineage>
</organism>
<dbReference type="Gene3D" id="3.90.730.10">
    <property type="entry name" value="Ribonuclease T2-like"/>
    <property type="match status" value="1"/>
</dbReference>
<keyword evidence="3" id="KW-0472">Membrane</keyword>
<gene>
    <name evidence="4" type="ORF">X808_6470</name>
</gene>
<evidence type="ECO:0000256" key="3">
    <source>
        <dbReference type="SAM" id="Phobius"/>
    </source>
</evidence>
<dbReference type="Proteomes" id="UP000066995">
    <property type="component" value="Chromosome"/>
</dbReference>
<sequence>MLFVTAYNHIFNILVFDMKQKKLFSIIVAGVLAAIFLFFIFSDKKDQPNITQPSSQSSSLGDYDVKMKNDRLKQNIVGTDYYTLALSWSPAFCQKQRRNNNGKIPQNLKYQCDGEKKFGWVIHGLWPQSENARRIEEHPRYCQGDLPRVEEDTIKKYLPESPGATLLQGEWEKHGACAFNQAEAYFAKQKSLFNELTLPDVDMPKSELFKWVRANNPQLKGVYLGGGKDELYICYDKSWQPMDCPR</sequence>
<dbReference type="InterPro" id="IPR033130">
    <property type="entry name" value="RNase_T2_His_AS_2"/>
</dbReference>
<evidence type="ECO:0000313" key="4">
    <source>
        <dbReference type="EMBL" id="AHG75170.1"/>
    </source>
</evidence>
<evidence type="ECO:0000256" key="2">
    <source>
        <dbReference type="RuleBase" id="RU004328"/>
    </source>
</evidence>